<sequence length="185" mass="20373">MITKLPNLLTLLRIGAVPVLILFLREREYAIAVAIFVGAGITDGLDGWIAKKFNCVTRLGSILDPIADKVLIVSTYVMLVLLGDLPFWLLLLIVFRDVGIIGGYLILDTLHGSVPLRPSLLSKVNTVLQIILVSVVLIDRAGWVHLPWLNELLIGLVGLTTLISGIHYVYLWFIRGAEYDDTVGS</sequence>
<evidence type="ECO:0000256" key="4">
    <source>
        <dbReference type="ARBA" id="ARBA00022989"/>
    </source>
</evidence>
<keyword evidence="10" id="KW-0808">Transferase</keyword>
<dbReference type="PIRSF" id="PIRSF000847">
    <property type="entry name" value="Phos_ph_gly_syn"/>
    <property type="match status" value="1"/>
</dbReference>
<dbReference type="GO" id="GO:0008444">
    <property type="term" value="F:CDP-diacylglycerol-glycerol-3-phosphate 3-phosphatidyltransferase activity"/>
    <property type="evidence" value="ECO:0007669"/>
    <property type="project" value="UniProtKB-EC"/>
</dbReference>
<dbReference type="InterPro" id="IPR004570">
    <property type="entry name" value="Phosphatidylglycerol_P_synth"/>
</dbReference>
<dbReference type="GO" id="GO:0046474">
    <property type="term" value="P:glycerophospholipid biosynthetic process"/>
    <property type="evidence" value="ECO:0007669"/>
    <property type="project" value="TreeGrafter"/>
</dbReference>
<dbReference type="GO" id="GO:0016020">
    <property type="term" value="C:membrane"/>
    <property type="evidence" value="ECO:0007669"/>
    <property type="project" value="UniProtKB-SubCell"/>
</dbReference>
<organism evidence="10">
    <name type="scientific">hydrothermal vent metagenome</name>
    <dbReference type="NCBI Taxonomy" id="652676"/>
    <lineage>
        <taxon>unclassified sequences</taxon>
        <taxon>metagenomes</taxon>
        <taxon>ecological metagenomes</taxon>
    </lineage>
</organism>
<gene>
    <name evidence="10" type="ORF">MGWOODY_XGa448</name>
</gene>
<evidence type="ECO:0000256" key="5">
    <source>
        <dbReference type="ARBA" id="ARBA00023098"/>
    </source>
</evidence>
<evidence type="ECO:0000256" key="2">
    <source>
        <dbReference type="ARBA" id="ARBA00022516"/>
    </source>
</evidence>
<reference evidence="10" key="1">
    <citation type="submission" date="2015-10" db="EMBL/GenBank/DDBJ databases">
        <authorList>
            <person name="Gilbert D.G."/>
        </authorList>
    </citation>
    <scope>NUCLEOTIDE SEQUENCE</scope>
</reference>
<keyword evidence="6 9" id="KW-0472">Membrane</keyword>
<accession>A0A160TZ82</accession>
<protein>
    <submittedName>
        <fullName evidence="10">CDP-diacylglycerol--glycerol-3-phosphate 3-phosphatidyltransferase</fullName>
        <ecNumber evidence="10">2.7.8.5</ecNumber>
    </submittedName>
</protein>
<evidence type="ECO:0000256" key="6">
    <source>
        <dbReference type="ARBA" id="ARBA00023136"/>
    </source>
</evidence>
<dbReference type="EC" id="2.7.8.5" evidence="10"/>
<feature type="transmembrane region" description="Helical" evidence="9">
    <location>
        <begin position="30"/>
        <end position="50"/>
    </location>
</feature>
<dbReference type="EMBL" id="CZRL01000124">
    <property type="protein sequence ID" value="CUS55229.1"/>
    <property type="molecule type" value="Genomic_DNA"/>
</dbReference>
<evidence type="ECO:0000256" key="1">
    <source>
        <dbReference type="ARBA" id="ARBA00004141"/>
    </source>
</evidence>
<name>A0A160TZ82_9ZZZZ</name>
<keyword evidence="5" id="KW-0443">Lipid metabolism</keyword>
<evidence type="ECO:0000256" key="3">
    <source>
        <dbReference type="ARBA" id="ARBA00022692"/>
    </source>
</evidence>
<dbReference type="InterPro" id="IPR050324">
    <property type="entry name" value="CDP-alcohol_PTase-I"/>
</dbReference>
<dbReference type="PANTHER" id="PTHR14269:SF11">
    <property type="entry name" value="CDP-DIACYLGLYCEROL--GLYCEROL-3-PHOSPHATE 3-PHOSPHATIDYLTRANSFERASE"/>
    <property type="match status" value="1"/>
</dbReference>
<dbReference type="Pfam" id="PF01066">
    <property type="entry name" value="CDP-OH_P_transf"/>
    <property type="match status" value="1"/>
</dbReference>
<evidence type="ECO:0000313" key="10">
    <source>
        <dbReference type="EMBL" id="CUS55229.1"/>
    </source>
</evidence>
<dbReference type="InterPro" id="IPR043130">
    <property type="entry name" value="CDP-OH_PTrfase_TM_dom"/>
</dbReference>
<keyword evidence="7" id="KW-0594">Phospholipid biosynthesis</keyword>
<dbReference type="PANTHER" id="PTHR14269">
    <property type="entry name" value="CDP-DIACYLGLYCEROL--GLYCEROL-3-PHOSPHATE 3-PHOSPHATIDYLTRANSFERASE-RELATED"/>
    <property type="match status" value="1"/>
</dbReference>
<feature type="transmembrane region" description="Helical" evidence="9">
    <location>
        <begin position="7"/>
        <end position="24"/>
    </location>
</feature>
<comment type="subcellular location">
    <subcellularLocation>
        <location evidence="1">Membrane</location>
        <topology evidence="1">Multi-pass membrane protein</topology>
    </subcellularLocation>
</comment>
<dbReference type="InterPro" id="IPR000462">
    <property type="entry name" value="CDP-OH_P_trans"/>
</dbReference>
<feature type="transmembrane region" description="Helical" evidence="9">
    <location>
        <begin position="87"/>
        <end position="107"/>
    </location>
</feature>
<evidence type="ECO:0000256" key="7">
    <source>
        <dbReference type="ARBA" id="ARBA00023209"/>
    </source>
</evidence>
<proteinExistence type="predicted"/>
<dbReference type="AlphaFoldDB" id="A0A160TZ82"/>
<keyword evidence="4 9" id="KW-1133">Transmembrane helix</keyword>
<keyword evidence="8" id="KW-1208">Phospholipid metabolism</keyword>
<evidence type="ECO:0000256" key="8">
    <source>
        <dbReference type="ARBA" id="ARBA00023264"/>
    </source>
</evidence>
<keyword evidence="2" id="KW-0444">Lipid biosynthesis</keyword>
<evidence type="ECO:0000256" key="9">
    <source>
        <dbReference type="SAM" id="Phobius"/>
    </source>
</evidence>
<dbReference type="Gene3D" id="1.20.120.1760">
    <property type="match status" value="1"/>
</dbReference>
<keyword evidence="3 9" id="KW-0812">Transmembrane</keyword>
<feature type="transmembrane region" description="Helical" evidence="9">
    <location>
        <begin position="152"/>
        <end position="173"/>
    </location>
</feature>
<feature type="transmembrane region" description="Helical" evidence="9">
    <location>
        <begin position="127"/>
        <end position="146"/>
    </location>
</feature>